<feature type="region of interest" description="Disordered" evidence="9">
    <location>
        <begin position="299"/>
        <end position="329"/>
    </location>
</feature>
<comment type="similarity">
    <text evidence="8">Belongs to the G-protein coupled receptor 1 family.</text>
</comment>
<evidence type="ECO:0000256" key="8">
    <source>
        <dbReference type="RuleBase" id="RU000688"/>
    </source>
</evidence>
<dbReference type="PROSITE" id="PS00237">
    <property type="entry name" value="G_PROTEIN_RECEP_F1_1"/>
    <property type="match status" value="1"/>
</dbReference>
<feature type="transmembrane region" description="Helical" evidence="10">
    <location>
        <begin position="157"/>
        <end position="178"/>
    </location>
</feature>
<evidence type="ECO:0000256" key="9">
    <source>
        <dbReference type="SAM" id="MobiDB-lite"/>
    </source>
</evidence>
<feature type="region of interest" description="Disordered" evidence="9">
    <location>
        <begin position="486"/>
        <end position="506"/>
    </location>
</feature>
<dbReference type="PANTHER" id="PTHR24238">
    <property type="entry name" value="G-PROTEIN COUPLED RECEPTOR"/>
    <property type="match status" value="1"/>
</dbReference>
<proteinExistence type="inferred from homology"/>
<evidence type="ECO:0000256" key="4">
    <source>
        <dbReference type="ARBA" id="ARBA00023040"/>
    </source>
</evidence>
<keyword evidence="4 8" id="KW-0297">G-protein coupled receptor</keyword>
<feature type="transmembrane region" description="Helical" evidence="10">
    <location>
        <begin position="553"/>
        <end position="577"/>
    </location>
</feature>
<keyword evidence="2 8" id="KW-0812">Transmembrane</keyword>
<keyword evidence="6 8" id="KW-0675">Receptor</keyword>
<dbReference type="InterPro" id="IPR017452">
    <property type="entry name" value="GPCR_Rhodpsn_7TM"/>
</dbReference>
<evidence type="ECO:0000256" key="3">
    <source>
        <dbReference type="ARBA" id="ARBA00022989"/>
    </source>
</evidence>
<evidence type="ECO:0000256" key="2">
    <source>
        <dbReference type="ARBA" id="ARBA00022692"/>
    </source>
</evidence>
<feature type="transmembrane region" description="Helical" evidence="10">
    <location>
        <begin position="118"/>
        <end position="136"/>
    </location>
</feature>
<feature type="transmembrane region" description="Helical" evidence="10">
    <location>
        <begin position="40"/>
        <end position="66"/>
    </location>
</feature>
<protein>
    <recommendedName>
        <fullName evidence="11">G-protein coupled receptors family 1 profile domain-containing protein</fullName>
    </recommendedName>
</protein>
<reference evidence="12" key="1">
    <citation type="submission" date="2014-12" db="EMBL/GenBank/DDBJ databases">
        <title>Insight into the proteome of Arion vulgaris.</title>
        <authorList>
            <person name="Aradska J."/>
            <person name="Bulat T."/>
            <person name="Smidak R."/>
            <person name="Sarate P."/>
            <person name="Gangsoo J."/>
            <person name="Sialana F."/>
            <person name="Bilban M."/>
            <person name="Lubec G."/>
        </authorList>
    </citation>
    <scope>NUCLEOTIDE SEQUENCE</scope>
    <source>
        <tissue evidence="12">Skin</tissue>
    </source>
</reference>
<feature type="transmembrane region" description="Helical" evidence="10">
    <location>
        <begin position="212"/>
        <end position="235"/>
    </location>
</feature>
<comment type="subcellular location">
    <subcellularLocation>
        <location evidence="1">Membrane</location>
        <topology evidence="1">Multi-pass membrane protein</topology>
    </subcellularLocation>
</comment>
<evidence type="ECO:0000256" key="6">
    <source>
        <dbReference type="ARBA" id="ARBA00023170"/>
    </source>
</evidence>
<accession>A0A0B6ZZK1</accession>
<dbReference type="PRINTS" id="PR00237">
    <property type="entry name" value="GPCRRHODOPSN"/>
</dbReference>
<organism evidence="12">
    <name type="scientific">Arion vulgaris</name>
    <dbReference type="NCBI Taxonomy" id="1028688"/>
    <lineage>
        <taxon>Eukaryota</taxon>
        <taxon>Metazoa</taxon>
        <taxon>Spiralia</taxon>
        <taxon>Lophotrochozoa</taxon>
        <taxon>Mollusca</taxon>
        <taxon>Gastropoda</taxon>
        <taxon>Heterobranchia</taxon>
        <taxon>Euthyneura</taxon>
        <taxon>Panpulmonata</taxon>
        <taxon>Eupulmonata</taxon>
        <taxon>Stylommatophora</taxon>
        <taxon>Helicina</taxon>
        <taxon>Arionoidea</taxon>
        <taxon>Arionidae</taxon>
        <taxon>Arion</taxon>
    </lineage>
</organism>
<dbReference type="InterPro" id="IPR000276">
    <property type="entry name" value="GPCR_Rhodpsn"/>
</dbReference>
<evidence type="ECO:0000313" key="12">
    <source>
        <dbReference type="EMBL" id="CEK74069.1"/>
    </source>
</evidence>
<dbReference type="Pfam" id="PF00001">
    <property type="entry name" value="7tm_1"/>
    <property type="match status" value="1"/>
</dbReference>
<dbReference type="PANTHER" id="PTHR24238:SF47">
    <property type="entry name" value="ECDYSTEROIDS_DOPAMINE RECEPTOR-RELATED"/>
    <property type="match status" value="1"/>
</dbReference>
<evidence type="ECO:0000256" key="5">
    <source>
        <dbReference type="ARBA" id="ARBA00023136"/>
    </source>
</evidence>
<feature type="transmembrane region" description="Helical" evidence="10">
    <location>
        <begin position="78"/>
        <end position="98"/>
    </location>
</feature>
<dbReference type="Gene3D" id="1.20.1070.10">
    <property type="entry name" value="Rhodopsin 7-helix transmembrane proteins"/>
    <property type="match status" value="2"/>
</dbReference>
<keyword evidence="5 10" id="KW-0472">Membrane</keyword>
<dbReference type="EMBL" id="HACG01027204">
    <property type="protein sequence ID" value="CEK74069.1"/>
    <property type="molecule type" value="Transcribed_RNA"/>
</dbReference>
<evidence type="ECO:0000256" key="1">
    <source>
        <dbReference type="ARBA" id="ARBA00004141"/>
    </source>
</evidence>
<keyword evidence="3 10" id="KW-1133">Transmembrane helix</keyword>
<dbReference type="SUPFAM" id="SSF81321">
    <property type="entry name" value="Family A G protein-coupled receptor-like"/>
    <property type="match status" value="1"/>
</dbReference>
<evidence type="ECO:0000256" key="7">
    <source>
        <dbReference type="ARBA" id="ARBA00023224"/>
    </source>
</evidence>
<keyword evidence="7 8" id="KW-0807">Transducer</keyword>
<evidence type="ECO:0000259" key="11">
    <source>
        <dbReference type="PROSITE" id="PS50262"/>
    </source>
</evidence>
<feature type="transmembrane region" description="Helical" evidence="10">
    <location>
        <begin position="515"/>
        <end position="541"/>
    </location>
</feature>
<feature type="compositionally biased region" description="Basic and acidic residues" evidence="9">
    <location>
        <begin position="486"/>
        <end position="503"/>
    </location>
</feature>
<dbReference type="CDD" id="cd00637">
    <property type="entry name" value="7tm_classA_rhodopsin-like"/>
    <property type="match status" value="2"/>
</dbReference>
<sequence>MGDNTMTALNETFLDSKTDNLSTLTFLAELHESNRRYSQTLIPCLVYVGVLMIVGIVGNSLVCYVFGFRFKRGAQNYFIMFLAVFDILSCAVGLPGEIFDMSVHFKYTSDSLCKTMRFINTFTSIGSIFTLIVIAIDRYRRVRKPLKSQITTHHSKLSLIPTCVISIMFSVPACYVYGLRTVETGMPGVTGLDCTISDQAKVTIVPLVYNGILFLCFIILVSSLIIMYFLILIGLKKHARTIRKASVGTLSTGHENLVDHSSVNDDPTSNSANVEIGESHDKAENIVKLQEQAGDIEKPRDQAGSIGTPRNQTGDIRMSQKKNQNSQTLNTLSQTVKTGLPTLKENNQTVADRNIVTSPEPEAVCASNEKKTSLPKECLAKEEDFNDICKTVDVLDNVEMSSTLSKDEIGTAMSHVSFDVISASTIETDRLPVDKISTISDGTVTESKHNLSNTSLVNNNKLKVLHGCLNPTFQFQSSIKIKQESMKCKKKDSNKNKRDEKGRPKQRNITRKTTIIAFVVTLVFIISFVPHLCLQVAHLIYKGFDEKLQGVPLVAYNIFIRSYFINSASNPIIYGVLNDNFRAEVKHLMSRLFFCKR</sequence>
<dbReference type="GO" id="GO:0004930">
    <property type="term" value="F:G protein-coupled receptor activity"/>
    <property type="evidence" value="ECO:0007669"/>
    <property type="project" value="UniProtKB-KW"/>
</dbReference>
<evidence type="ECO:0000256" key="10">
    <source>
        <dbReference type="SAM" id="Phobius"/>
    </source>
</evidence>
<dbReference type="PROSITE" id="PS50262">
    <property type="entry name" value="G_PROTEIN_RECEP_F1_2"/>
    <property type="match status" value="1"/>
</dbReference>
<name>A0A0B6ZZK1_9EUPU</name>
<feature type="domain" description="G-protein coupled receptors family 1 profile" evidence="11">
    <location>
        <begin position="58"/>
        <end position="574"/>
    </location>
</feature>
<dbReference type="GO" id="GO:0016020">
    <property type="term" value="C:membrane"/>
    <property type="evidence" value="ECO:0007669"/>
    <property type="project" value="UniProtKB-SubCell"/>
</dbReference>
<gene>
    <name evidence="12" type="primary">ORF89508</name>
</gene>
<dbReference type="AlphaFoldDB" id="A0A0B6ZZK1"/>